<dbReference type="InterPro" id="IPR010130">
    <property type="entry name" value="T1SS_OMP_TolC"/>
</dbReference>
<keyword evidence="8" id="KW-0175">Coiled coil</keyword>
<evidence type="ECO:0000256" key="1">
    <source>
        <dbReference type="ARBA" id="ARBA00004442"/>
    </source>
</evidence>
<dbReference type="NCBIfam" id="TIGR01844">
    <property type="entry name" value="type_I_sec_TolC"/>
    <property type="match status" value="1"/>
</dbReference>
<dbReference type="AlphaFoldDB" id="B8KUL9"/>
<keyword evidence="10" id="KW-1185">Reference proteome</keyword>
<sequence length="478" mass="53163">MTRYFRPDSFRRLSPALLLVCAQLTSAESLLDIYERALNNDAQLRSQAAQYRANIEQENLTLAPLLPQVTAGYEFSNNDTDSTRQSFIGDGNGGIVLGEISQQVDVDTDGYDVRLSQTLFDLSAWYNYQAGKEFTLQAEATFAANTQNLIVRVVEAYVGVLRAQDNLAAAESQERAFQRQLEQTQQRFDVGLIAITDVYEAEAARDLSEVTRIVEENNVAVAKERLSVLTGEYHERLNVLTPDFTARTPEPADRASWVDFALENNFELAAARFAEESARQTAKANKMEHAPKVTAGYTYADNETEGSLATDPPALVPQPQQEQTAKTWQVRVDMPLFTGGSISANRRRAAEQFNAAREDRINLTRTTVTEARSLHMTVMSDVARVKARKQSIKSAQSALDATEAGYEVGTRNIVDVLNAQNILFEARRDYANTRYDYIINSLRLKETAGTLARQDLERLDSFLVEPAAPTASGSTQSE</sequence>
<evidence type="ECO:0000256" key="4">
    <source>
        <dbReference type="ARBA" id="ARBA00022452"/>
    </source>
</evidence>
<protein>
    <submittedName>
        <fullName evidence="9">Type I secretion outer membrane protein, TolC</fullName>
    </submittedName>
</protein>
<dbReference type="PANTHER" id="PTHR30026">
    <property type="entry name" value="OUTER MEMBRANE PROTEIN TOLC"/>
    <property type="match status" value="1"/>
</dbReference>
<keyword evidence="6" id="KW-0472">Membrane</keyword>
<dbReference type="GO" id="GO:1990281">
    <property type="term" value="C:efflux pump complex"/>
    <property type="evidence" value="ECO:0007669"/>
    <property type="project" value="TreeGrafter"/>
</dbReference>
<accession>B8KUL9</accession>
<keyword evidence="5" id="KW-0812">Transmembrane</keyword>
<dbReference type="HOGENOM" id="CLU_012817_0_2_6"/>
<keyword evidence="4" id="KW-1134">Transmembrane beta strand</keyword>
<dbReference type="PANTHER" id="PTHR30026:SF20">
    <property type="entry name" value="OUTER MEMBRANE PROTEIN TOLC"/>
    <property type="match status" value="1"/>
</dbReference>
<dbReference type="SUPFAM" id="SSF56954">
    <property type="entry name" value="Outer membrane efflux proteins (OEP)"/>
    <property type="match status" value="1"/>
</dbReference>
<dbReference type="RefSeq" id="WP_009019975.1">
    <property type="nucleotide sequence ID" value="NZ_DS999411.1"/>
</dbReference>
<evidence type="ECO:0000256" key="8">
    <source>
        <dbReference type="SAM" id="Coils"/>
    </source>
</evidence>
<dbReference type="GO" id="GO:0015562">
    <property type="term" value="F:efflux transmembrane transporter activity"/>
    <property type="evidence" value="ECO:0007669"/>
    <property type="project" value="InterPro"/>
</dbReference>
<keyword evidence="3" id="KW-0813">Transport</keyword>
<organism evidence="9 10">
    <name type="scientific">Luminiphilus syltensis NOR5-1B</name>
    <dbReference type="NCBI Taxonomy" id="565045"/>
    <lineage>
        <taxon>Bacteria</taxon>
        <taxon>Pseudomonadati</taxon>
        <taxon>Pseudomonadota</taxon>
        <taxon>Gammaproteobacteria</taxon>
        <taxon>Cellvibrionales</taxon>
        <taxon>Halieaceae</taxon>
        <taxon>Luminiphilus</taxon>
    </lineage>
</organism>
<dbReference type="EMBL" id="DS999411">
    <property type="protein sequence ID" value="EED35229.1"/>
    <property type="molecule type" value="Genomic_DNA"/>
</dbReference>
<proteinExistence type="inferred from homology"/>
<keyword evidence="7" id="KW-0998">Cell outer membrane</keyword>
<dbReference type="OrthoDB" id="9813458at2"/>
<evidence type="ECO:0000256" key="7">
    <source>
        <dbReference type="ARBA" id="ARBA00023237"/>
    </source>
</evidence>
<dbReference type="Pfam" id="PF02321">
    <property type="entry name" value="OEP"/>
    <property type="match status" value="2"/>
</dbReference>
<evidence type="ECO:0000256" key="6">
    <source>
        <dbReference type="ARBA" id="ARBA00023136"/>
    </source>
</evidence>
<evidence type="ECO:0000256" key="5">
    <source>
        <dbReference type="ARBA" id="ARBA00022692"/>
    </source>
</evidence>
<dbReference type="InterPro" id="IPR003423">
    <property type="entry name" value="OMP_efflux"/>
</dbReference>
<evidence type="ECO:0000313" key="10">
    <source>
        <dbReference type="Proteomes" id="UP000004699"/>
    </source>
</evidence>
<dbReference type="Gene3D" id="1.20.1600.10">
    <property type="entry name" value="Outer membrane efflux proteins (OEP)"/>
    <property type="match status" value="1"/>
</dbReference>
<evidence type="ECO:0000256" key="2">
    <source>
        <dbReference type="ARBA" id="ARBA00007613"/>
    </source>
</evidence>
<dbReference type="Proteomes" id="UP000004699">
    <property type="component" value="Unassembled WGS sequence"/>
</dbReference>
<name>B8KUL9_9GAMM</name>
<reference evidence="10" key="1">
    <citation type="journal article" date="2013" name="BMC Microbiol.">
        <title>Taxonomy and evolution of bacteriochlorophyll a-containing members of the OM60/NOR5 clade of marine gammaproteobacteria: description of Luminiphilus syltensis gen. nov., sp. nov., reclassification of Haliea rubra as Pseudohaliea rubra gen. nov., comb. nov., and emendation of Chromatocurvus halotolerans.</title>
        <authorList>
            <person name="Spring S."/>
            <person name="Riedel T."/>
            <person name="Sproer C."/>
            <person name="Yan S."/>
            <person name="Harder J."/>
            <person name="Fuchs B.M."/>
        </authorList>
    </citation>
    <scope>NUCLEOTIDE SEQUENCE [LARGE SCALE GENOMIC DNA]</scope>
    <source>
        <strain evidence="10">NOR51-B</strain>
    </source>
</reference>
<dbReference type="GO" id="GO:0015288">
    <property type="term" value="F:porin activity"/>
    <property type="evidence" value="ECO:0007669"/>
    <property type="project" value="TreeGrafter"/>
</dbReference>
<dbReference type="eggNOG" id="COG1538">
    <property type="taxonomic scope" value="Bacteria"/>
</dbReference>
<dbReference type="STRING" id="565045.NOR51B_1174"/>
<gene>
    <name evidence="9" type="ORF">NOR51B_1174</name>
</gene>
<evidence type="ECO:0000313" key="9">
    <source>
        <dbReference type="EMBL" id="EED35229.1"/>
    </source>
</evidence>
<feature type="coiled-coil region" evidence="8">
    <location>
        <begin position="160"/>
        <end position="187"/>
    </location>
</feature>
<evidence type="ECO:0000256" key="3">
    <source>
        <dbReference type="ARBA" id="ARBA00022448"/>
    </source>
</evidence>
<dbReference type="GO" id="GO:0009279">
    <property type="term" value="C:cell outer membrane"/>
    <property type="evidence" value="ECO:0007669"/>
    <property type="project" value="UniProtKB-SubCell"/>
</dbReference>
<comment type="subcellular location">
    <subcellularLocation>
        <location evidence="1">Cell outer membrane</location>
    </subcellularLocation>
</comment>
<comment type="similarity">
    <text evidence="2">Belongs to the outer membrane factor (OMF) (TC 1.B.17) family.</text>
</comment>
<dbReference type="InterPro" id="IPR051906">
    <property type="entry name" value="TolC-like"/>
</dbReference>